<evidence type="ECO:0000313" key="1">
    <source>
        <dbReference type="EMBL" id="KAF4321809.1"/>
    </source>
</evidence>
<proteinExistence type="predicted"/>
<dbReference type="EMBL" id="AOFI03000093">
    <property type="protein sequence ID" value="KAF4321809.1"/>
    <property type="molecule type" value="Genomic_DNA"/>
</dbReference>
<dbReference type="Proteomes" id="UP000702964">
    <property type="component" value="Unassembled WGS sequence"/>
</dbReference>
<name>A0A8J4SAA6_9STRA</name>
<evidence type="ECO:0008006" key="3">
    <source>
        <dbReference type="Google" id="ProtNLM"/>
    </source>
</evidence>
<accession>A0A8J4SAA6</accession>
<feature type="non-terminal residue" evidence="1">
    <location>
        <position position="86"/>
    </location>
</feature>
<protein>
    <recommendedName>
        <fullName evidence="3">Glycoside hydrolase family 3 N-terminal domain-containing protein</fullName>
    </recommendedName>
</protein>
<organism evidence="1 2">
    <name type="scientific">Phytophthora kernoviae 00238/432</name>
    <dbReference type="NCBI Taxonomy" id="1284355"/>
    <lineage>
        <taxon>Eukaryota</taxon>
        <taxon>Sar</taxon>
        <taxon>Stramenopiles</taxon>
        <taxon>Oomycota</taxon>
        <taxon>Peronosporomycetes</taxon>
        <taxon>Peronosporales</taxon>
        <taxon>Peronosporaceae</taxon>
        <taxon>Phytophthora</taxon>
    </lineage>
</organism>
<gene>
    <name evidence="1" type="ORF">G195_004983</name>
</gene>
<dbReference type="AlphaFoldDB" id="A0A8J4SAA6"/>
<evidence type="ECO:0000313" key="2">
    <source>
        <dbReference type="Proteomes" id="UP000702964"/>
    </source>
</evidence>
<sequence length="86" mass="9973">MTQIDLSLVMNENKTLNEALVRTYAKQYVGAYINTFWRFPVGDKYGWNVSEFRPIVTRIQEITMEENGGHPMIYGIDSVHGANYIR</sequence>
<comment type="caution">
    <text evidence="1">The sequence shown here is derived from an EMBL/GenBank/DDBJ whole genome shotgun (WGS) entry which is preliminary data.</text>
</comment>
<reference evidence="1" key="2">
    <citation type="submission" date="2020-02" db="EMBL/GenBank/DDBJ databases">
        <authorList>
            <person name="Studholme D.J."/>
        </authorList>
    </citation>
    <scope>NUCLEOTIDE SEQUENCE</scope>
    <source>
        <strain evidence="1">00238/432</strain>
    </source>
</reference>
<reference evidence="1" key="1">
    <citation type="journal article" date="2015" name="Genom Data">
        <title>Draft genome sequences of Phytophthora kernoviae and Phytophthora ramorum lineage EU2 from Scotland.</title>
        <authorList>
            <person name="Sambles C."/>
            <person name="Schlenzig A."/>
            <person name="O'Neill P."/>
            <person name="Grant M."/>
            <person name="Studholme D.J."/>
        </authorList>
    </citation>
    <scope>NUCLEOTIDE SEQUENCE</scope>
    <source>
        <strain evidence="1">00238/432</strain>
    </source>
</reference>